<organism evidence="1 2">
    <name type="scientific">Streptomyces platensis</name>
    <dbReference type="NCBI Taxonomy" id="58346"/>
    <lineage>
        <taxon>Bacteria</taxon>
        <taxon>Bacillati</taxon>
        <taxon>Actinomycetota</taxon>
        <taxon>Actinomycetes</taxon>
        <taxon>Kitasatosporales</taxon>
        <taxon>Streptomycetaceae</taxon>
        <taxon>Streptomyces</taxon>
    </lineage>
</organism>
<dbReference type="Proteomes" id="UP000194225">
    <property type="component" value="Unassembled WGS sequence"/>
</dbReference>
<comment type="caution">
    <text evidence="1">The sequence shown here is derived from an EMBL/GenBank/DDBJ whole genome shotgun (WGS) entry which is preliminary data.</text>
</comment>
<dbReference type="EMBL" id="MIGA01000035">
    <property type="protein sequence ID" value="OSY42593.1"/>
    <property type="molecule type" value="Genomic_DNA"/>
</dbReference>
<protein>
    <submittedName>
        <fullName evidence="1">Uncharacterized protein</fullName>
    </submittedName>
</protein>
<accession>A0ABX3XTM4</accession>
<sequence>MRYAELGEEAAAFALLPGIPFATERSHALAGMAEFLPAASLRRWAEYVTAEMGGFGSGAFGRRAVVWARAPKATLRMREAGSLPGCH</sequence>
<evidence type="ECO:0000313" key="2">
    <source>
        <dbReference type="Proteomes" id="UP000194225"/>
    </source>
</evidence>
<name>A0ABX3XTM4_STRPT</name>
<gene>
    <name evidence="1" type="ORF">BG653_04753</name>
</gene>
<evidence type="ECO:0000313" key="1">
    <source>
        <dbReference type="EMBL" id="OSY42593.1"/>
    </source>
</evidence>
<keyword evidence="2" id="KW-1185">Reference proteome</keyword>
<reference evidence="1 2" key="1">
    <citation type="submission" date="2016-09" db="EMBL/GenBank/DDBJ databases">
        <title>Streptomyces platensis DSM40041, a candidate organism with high potential of specific P450 cytochromes.</title>
        <authorList>
            <person name="Grumaz C."/>
            <person name="Vainshtein Y."/>
            <person name="Kirstahler P."/>
            <person name="Sohn K."/>
        </authorList>
    </citation>
    <scope>NUCLEOTIDE SEQUENCE [LARGE SCALE GENOMIC DNA]</scope>
    <source>
        <strain evidence="1 2">DSM 40041</strain>
    </source>
</reference>
<proteinExistence type="predicted"/>